<dbReference type="EMBL" id="AUSL01000012">
    <property type="protein sequence ID" value="EPZ69417.1"/>
    <property type="molecule type" value="Genomic_DNA"/>
</dbReference>
<dbReference type="PANTHER" id="PTHR35149">
    <property type="entry name" value="SLL5132 PROTEIN"/>
    <property type="match status" value="1"/>
</dbReference>
<evidence type="ECO:0008006" key="5">
    <source>
        <dbReference type="Google" id="ProtNLM"/>
    </source>
</evidence>
<dbReference type="PANTHER" id="PTHR35149:SF2">
    <property type="entry name" value="DUF262 DOMAIN-CONTAINING PROTEIN"/>
    <property type="match status" value="1"/>
</dbReference>
<evidence type="ECO:0000259" key="1">
    <source>
        <dbReference type="Pfam" id="PF03235"/>
    </source>
</evidence>
<dbReference type="Pfam" id="PF03235">
    <property type="entry name" value="GmrSD_N"/>
    <property type="match status" value="1"/>
</dbReference>
<organism evidence="3 4">
    <name type="scientific">Helicobacter pylori UM038</name>
    <dbReference type="NCBI Taxonomy" id="1352343"/>
    <lineage>
        <taxon>Bacteria</taxon>
        <taxon>Pseudomonadati</taxon>
        <taxon>Campylobacterota</taxon>
        <taxon>Epsilonproteobacteria</taxon>
        <taxon>Campylobacterales</taxon>
        <taxon>Helicobacteraceae</taxon>
        <taxon>Helicobacter</taxon>
    </lineage>
</organism>
<feature type="domain" description="GmrSD restriction endonucleases N-terminal" evidence="1">
    <location>
        <begin position="14"/>
        <end position="243"/>
    </location>
</feature>
<protein>
    <recommendedName>
        <fullName evidence="5">DUF262 domain-containing protein</fullName>
    </recommendedName>
</protein>
<dbReference type="Pfam" id="PF07510">
    <property type="entry name" value="GmrSD_C"/>
    <property type="match status" value="1"/>
</dbReference>
<dbReference type="InterPro" id="IPR004919">
    <property type="entry name" value="GmrSD_N"/>
</dbReference>
<sequence length="596" mass="69806">MANESIEGKAYQLKDILATELSAYYQIPIYQRPYQWTEENCEELLDDLLSSYECYKESNYFCGSLVLIAIGIDSKTNATTYDVVDGQQRLSTFILLAKVLATLYDKDKDLNKTSRDFLEKSLGDTDGEKRKRLIFDTIGLNAEKDFQNALDFFDDLDASKGENSKSNAPSKGKNSYLKNAICLKNYLEKKEIEDINDFIRWLYFKVIFIKTTCSNISMALRIFSVLNARGLPLHAIDVFKVELLKKLAKEKDQEDFVSRWNALRQKCSENESKFPKRKENKREKNAAETLFSWYLTYLHPVTGGKTMEERLADQFERFNKTPLEYLKSVEDFYNAYCEVLEMQDRHAHLLSYLASDFWRIILCTSILHNYSQSEIEALKELLVKFYYQDWVAGKTQSQIGQTCCNIIKALKEKKSIKEDINSIIKEYLDKNKITQNFREKLKDDHLYEKHKKSSKSSWLRPILILVEYFMSDEPKPKRIQTNDFHVEHILPQNPDPSSQWAKDFSEEERERYTHSLANLTLLGGKKNKEASNLDFKEKKEIYMGKIITLDNKKTFKVMTCYNTTKYIAHHYTEWTPKSLEKREKDLMSIIESVLTL</sequence>
<gene>
    <name evidence="3" type="ORF">N199_00935</name>
</gene>
<comment type="caution">
    <text evidence="3">The sequence shown here is derived from an EMBL/GenBank/DDBJ whole genome shotgun (WGS) entry which is preliminary data.</text>
</comment>
<evidence type="ECO:0000259" key="2">
    <source>
        <dbReference type="Pfam" id="PF07510"/>
    </source>
</evidence>
<feature type="domain" description="GmrSD restriction endonucleases C-terminal" evidence="2">
    <location>
        <begin position="437"/>
        <end position="587"/>
    </location>
</feature>
<name>A0AAV3JS50_HELPX</name>
<evidence type="ECO:0000313" key="4">
    <source>
        <dbReference type="Proteomes" id="UP000015451"/>
    </source>
</evidence>
<dbReference type="RefSeq" id="WP_021301456.1">
    <property type="nucleotide sequence ID" value="NZ_AUSL01000012.1"/>
</dbReference>
<proteinExistence type="predicted"/>
<reference evidence="3 4" key="1">
    <citation type="journal article" date="2013" name="Genome Announc.">
        <title>Multiple genome sequences of Helicobacter pylori strains of diverse disease and antibiotic resistance backgrounds from Malaysia.</title>
        <authorList>
            <person name="Rehvathy V."/>
            <person name="Tan M.H."/>
            <person name="Gunaletchumy S.P."/>
            <person name="Teh X."/>
            <person name="Wang S."/>
            <person name="Baybayan P."/>
            <person name="Singh S."/>
            <person name="Ashby M."/>
            <person name="Kaakoush N.O."/>
            <person name="Mitchell H.M."/>
            <person name="Croft L.J."/>
            <person name="Goh K.L."/>
            <person name="Loke M.F."/>
            <person name="Vadivelu J."/>
        </authorList>
    </citation>
    <scope>NUCLEOTIDE SEQUENCE [LARGE SCALE GENOMIC DNA]</scope>
    <source>
        <strain evidence="3 4">UM038</strain>
    </source>
</reference>
<evidence type="ECO:0000313" key="3">
    <source>
        <dbReference type="EMBL" id="EPZ69417.1"/>
    </source>
</evidence>
<dbReference type="InterPro" id="IPR011089">
    <property type="entry name" value="GmrSD_C"/>
</dbReference>
<accession>A0AAV3JS50</accession>
<dbReference type="AlphaFoldDB" id="A0AAV3JS50"/>
<dbReference type="Proteomes" id="UP000015451">
    <property type="component" value="Unassembled WGS sequence"/>
</dbReference>